<dbReference type="InterPro" id="IPR050662">
    <property type="entry name" value="Sec-metab_biosynth-thioest"/>
</dbReference>
<dbReference type="EMBL" id="JAKGAQ010000005">
    <property type="protein sequence ID" value="MCF2872679.1"/>
    <property type="molecule type" value="Genomic_DNA"/>
</dbReference>
<dbReference type="RefSeq" id="WP_235227010.1">
    <property type="nucleotide sequence ID" value="NZ_JAKGAQ010000005.1"/>
</dbReference>
<gene>
    <name evidence="2" type="ORF">L0664_16530</name>
</gene>
<evidence type="ECO:0000259" key="1">
    <source>
        <dbReference type="SMART" id="SM00849"/>
    </source>
</evidence>
<dbReference type="PANTHER" id="PTHR23131">
    <property type="entry name" value="ENDORIBONUCLEASE LACTB2"/>
    <property type="match status" value="1"/>
</dbReference>
<dbReference type="Pfam" id="PF00753">
    <property type="entry name" value="Lactamase_B"/>
    <property type="match status" value="1"/>
</dbReference>
<dbReference type="InterPro" id="IPR041516">
    <property type="entry name" value="LACTB2_WH"/>
</dbReference>
<accession>A0ABS9D0T2</accession>
<dbReference type="InterPro" id="IPR036866">
    <property type="entry name" value="RibonucZ/Hydroxyglut_hydro"/>
</dbReference>
<dbReference type="InterPro" id="IPR001279">
    <property type="entry name" value="Metallo-B-lactamas"/>
</dbReference>
<dbReference type="InterPro" id="IPR036388">
    <property type="entry name" value="WH-like_DNA-bd_sf"/>
</dbReference>
<evidence type="ECO:0000313" key="2">
    <source>
        <dbReference type="EMBL" id="MCF2872679.1"/>
    </source>
</evidence>
<dbReference type="CDD" id="cd16278">
    <property type="entry name" value="metallo-hydrolase-like_MBL-fold"/>
    <property type="match status" value="1"/>
</dbReference>
<dbReference type="Proteomes" id="UP001200557">
    <property type="component" value="Unassembled WGS sequence"/>
</dbReference>
<proteinExistence type="predicted"/>
<sequence>MNQSPPKAGVAVQLEPDLACLLAPNPSPMTYWGTNTYLLGHDSIAVIDPGPLNDAHMTALIGAIGGRRVSHILVTHSHLDHSPLARPLSDATGAPIFAFGNSDAGRSDVMTQLAQTGLMGGGEGVDTTFRPDETLRDGDDIRGDGWAVCAHHTPGHFGNHMCFTHRDVGFSGDLVMGWATSLVSPPDGDLTDFMSSCATLADTGITRAYAGHGAPIPDAQSRIADLISHRKSRETQILAALAHGPATPATLTAQIYTDTAPALINMAQRNVLAHLVDLSQRAIVAPMGPLSAVAKYALTKC</sequence>
<keyword evidence="3" id="KW-1185">Reference proteome</keyword>
<dbReference type="PANTHER" id="PTHR23131:SF0">
    <property type="entry name" value="ENDORIBONUCLEASE LACTB2"/>
    <property type="match status" value="1"/>
</dbReference>
<reference evidence="2 3" key="1">
    <citation type="submission" date="2022-01" db="EMBL/GenBank/DDBJ databases">
        <title>Octadecabacter sp. nov., isolated from a marine alga.</title>
        <authorList>
            <person name="Jin M.S."/>
            <person name="Kim H.M."/>
            <person name="Han D.M."/>
            <person name="Jung J.J."/>
            <person name="Jeon C.O."/>
        </authorList>
    </citation>
    <scope>NUCLEOTIDE SEQUENCE [LARGE SCALE GENOMIC DNA]</scope>
    <source>
        <strain evidence="2 3">G9-8</strain>
    </source>
</reference>
<dbReference type="Gene3D" id="3.60.15.10">
    <property type="entry name" value="Ribonuclease Z/Hydroxyacylglutathione hydrolase-like"/>
    <property type="match status" value="1"/>
</dbReference>
<feature type="domain" description="Metallo-beta-lactamase" evidence="1">
    <location>
        <begin position="33"/>
        <end position="212"/>
    </location>
</feature>
<dbReference type="SUPFAM" id="SSF56281">
    <property type="entry name" value="Metallo-hydrolase/oxidoreductase"/>
    <property type="match status" value="1"/>
</dbReference>
<protein>
    <submittedName>
        <fullName evidence="2">MBL fold metallo-hydrolase</fullName>
    </submittedName>
</protein>
<dbReference type="SMART" id="SM00849">
    <property type="entry name" value="Lactamase_B"/>
    <property type="match status" value="1"/>
</dbReference>
<evidence type="ECO:0000313" key="3">
    <source>
        <dbReference type="Proteomes" id="UP001200557"/>
    </source>
</evidence>
<name>A0ABS9D0T2_9RHOB</name>
<dbReference type="Pfam" id="PF17778">
    <property type="entry name" value="WHD_BLACT"/>
    <property type="match status" value="1"/>
</dbReference>
<dbReference type="Gene3D" id="1.10.10.10">
    <property type="entry name" value="Winged helix-like DNA-binding domain superfamily/Winged helix DNA-binding domain"/>
    <property type="match status" value="1"/>
</dbReference>
<organism evidence="2 3">
    <name type="scientific">Octadecabacter dasysiphoniae</name>
    <dbReference type="NCBI Taxonomy" id="2909341"/>
    <lineage>
        <taxon>Bacteria</taxon>
        <taxon>Pseudomonadati</taxon>
        <taxon>Pseudomonadota</taxon>
        <taxon>Alphaproteobacteria</taxon>
        <taxon>Rhodobacterales</taxon>
        <taxon>Roseobacteraceae</taxon>
        <taxon>Octadecabacter</taxon>
    </lineage>
</organism>
<comment type="caution">
    <text evidence="2">The sequence shown here is derived from an EMBL/GenBank/DDBJ whole genome shotgun (WGS) entry which is preliminary data.</text>
</comment>